<organism evidence="3 4">
    <name type="scientific">Brassica cretica</name>
    <name type="common">Mustard</name>
    <dbReference type="NCBI Taxonomy" id="69181"/>
    <lineage>
        <taxon>Eukaryota</taxon>
        <taxon>Viridiplantae</taxon>
        <taxon>Streptophyta</taxon>
        <taxon>Embryophyta</taxon>
        <taxon>Tracheophyta</taxon>
        <taxon>Spermatophyta</taxon>
        <taxon>Magnoliopsida</taxon>
        <taxon>eudicotyledons</taxon>
        <taxon>Gunneridae</taxon>
        <taxon>Pentapetalae</taxon>
        <taxon>rosids</taxon>
        <taxon>malvids</taxon>
        <taxon>Brassicales</taxon>
        <taxon>Brassicaceae</taxon>
        <taxon>Brassiceae</taxon>
        <taxon>Brassica</taxon>
    </lineage>
</organism>
<evidence type="ECO:0000313" key="4">
    <source>
        <dbReference type="Proteomes" id="UP000712281"/>
    </source>
</evidence>
<feature type="signal peptide" evidence="2">
    <location>
        <begin position="1"/>
        <end position="19"/>
    </location>
</feature>
<keyword evidence="1" id="KW-0472">Membrane</keyword>
<evidence type="ECO:0000256" key="1">
    <source>
        <dbReference type="SAM" id="Phobius"/>
    </source>
</evidence>
<accession>A0A8S9MNW0</accession>
<reference evidence="3" key="1">
    <citation type="submission" date="2019-12" db="EMBL/GenBank/DDBJ databases">
        <title>Genome sequencing and annotation of Brassica cretica.</title>
        <authorList>
            <person name="Studholme D.J."/>
            <person name="Sarris P.F."/>
        </authorList>
    </citation>
    <scope>NUCLEOTIDE SEQUENCE</scope>
    <source>
        <strain evidence="3">PFS-001/15</strain>
        <tissue evidence="3">Leaf</tissue>
    </source>
</reference>
<name>A0A8S9MNW0_BRACR</name>
<feature type="chain" id="PRO_5035750048" evidence="2">
    <location>
        <begin position="20"/>
        <end position="117"/>
    </location>
</feature>
<dbReference type="AlphaFoldDB" id="A0A8S9MNW0"/>
<keyword evidence="2" id="KW-0732">Signal</keyword>
<evidence type="ECO:0000256" key="2">
    <source>
        <dbReference type="SAM" id="SignalP"/>
    </source>
</evidence>
<dbReference type="Proteomes" id="UP000712281">
    <property type="component" value="Unassembled WGS sequence"/>
</dbReference>
<protein>
    <submittedName>
        <fullName evidence="3">Uncharacterized protein</fullName>
    </submittedName>
</protein>
<dbReference type="EMBL" id="QGKW02000007">
    <property type="protein sequence ID" value="KAF2619511.1"/>
    <property type="molecule type" value="Genomic_DNA"/>
</dbReference>
<sequence>MRCFMVLVIFCKGFISVLQVEHPHHSISKHGTPSCNLIIFLLVLTLLSLDKDSTTKNLLAIVPGYGAKYVVVFLCTLTSVIDKWIRNRIRPDLGACVSTTNVEHLEITEARCIGISR</sequence>
<proteinExistence type="predicted"/>
<evidence type="ECO:0000313" key="3">
    <source>
        <dbReference type="EMBL" id="KAF2619511.1"/>
    </source>
</evidence>
<feature type="transmembrane region" description="Helical" evidence="1">
    <location>
        <begin position="31"/>
        <end position="49"/>
    </location>
</feature>
<keyword evidence="1" id="KW-1133">Transmembrane helix</keyword>
<keyword evidence="1" id="KW-0812">Transmembrane</keyword>
<gene>
    <name evidence="3" type="ORF">F2Q68_00038673</name>
</gene>
<comment type="caution">
    <text evidence="3">The sequence shown here is derived from an EMBL/GenBank/DDBJ whole genome shotgun (WGS) entry which is preliminary data.</text>
</comment>